<protein>
    <submittedName>
        <fullName evidence="1">Uncharacterized protein</fullName>
    </submittedName>
</protein>
<keyword evidence="2" id="KW-1185">Reference proteome</keyword>
<sequence>MSNVSFIIDNDLLESMQFESFLISPHLPNTGVFLMSENSSPFSEAVTIKMYRLGRTHEEEGFQMKDDMGSILLSSSVDAKLFIEEFPHMSAIELLLLQQLDTMIQ</sequence>
<reference evidence="1 2" key="1">
    <citation type="submission" date="2023-07" db="EMBL/GenBank/DDBJ databases">
        <title>Genomic Encyclopedia of Type Strains, Phase IV (KMG-IV): sequencing the most valuable type-strain genomes for metagenomic binning, comparative biology and taxonomic classification.</title>
        <authorList>
            <person name="Goeker M."/>
        </authorList>
    </citation>
    <scope>NUCLEOTIDE SEQUENCE [LARGE SCALE GENOMIC DNA]</scope>
    <source>
        <strain evidence="1 2">DSM 27594</strain>
    </source>
</reference>
<organism evidence="1 2">
    <name type="scientific">Neobacillus ginsengisoli</name>
    <dbReference type="NCBI Taxonomy" id="904295"/>
    <lineage>
        <taxon>Bacteria</taxon>
        <taxon>Bacillati</taxon>
        <taxon>Bacillota</taxon>
        <taxon>Bacilli</taxon>
        <taxon>Bacillales</taxon>
        <taxon>Bacillaceae</taxon>
        <taxon>Neobacillus</taxon>
    </lineage>
</organism>
<evidence type="ECO:0000313" key="1">
    <source>
        <dbReference type="EMBL" id="MDQ0197090.1"/>
    </source>
</evidence>
<accession>A0ABT9XNG5</accession>
<dbReference type="Proteomes" id="UP001224122">
    <property type="component" value="Unassembled WGS sequence"/>
</dbReference>
<dbReference type="EMBL" id="JAUSTW010000001">
    <property type="protein sequence ID" value="MDQ0197090.1"/>
    <property type="molecule type" value="Genomic_DNA"/>
</dbReference>
<comment type="caution">
    <text evidence="1">The sequence shown here is derived from an EMBL/GenBank/DDBJ whole genome shotgun (WGS) entry which is preliminary data.</text>
</comment>
<proteinExistence type="predicted"/>
<dbReference type="RefSeq" id="WP_307403792.1">
    <property type="nucleotide sequence ID" value="NZ_JAUSTW010000001.1"/>
</dbReference>
<name>A0ABT9XNG5_9BACI</name>
<gene>
    <name evidence="1" type="ORF">J2S10_000195</name>
</gene>
<evidence type="ECO:0000313" key="2">
    <source>
        <dbReference type="Proteomes" id="UP001224122"/>
    </source>
</evidence>